<dbReference type="InterPro" id="IPR006315">
    <property type="entry name" value="OM_autotransptr_brl_dom"/>
</dbReference>
<comment type="caution">
    <text evidence="8">The sequence shown here is derived from an EMBL/GenBank/DDBJ whole genome shotgun (WGS) entry which is preliminary data.</text>
</comment>
<feature type="active site" description="Charge relay system" evidence="6">
    <location>
        <position position="174"/>
    </location>
</feature>
<dbReference type="PRINTS" id="PR00723">
    <property type="entry name" value="SUBTILISIN"/>
</dbReference>
<evidence type="ECO:0000256" key="4">
    <source>
        <dbReference type="ARBA" id="ARBA00022801"/>
    </source>
</evidence>
<evidence type="ECO:0000256" key="1">
    <source>
        <dbReference type="ARBA" id="ARBA00011073"/>
    </source>
</evidence>
<dbReference type="SUPFAM" id="SSF103515">
    <property type="entry name" value="Autotransporter"/>
    <property type="match status" value="1"/>
</dbReference>
<gene>
    <name evidence="8" type="ORF">EKPJFOCH_0410</name>
</gene>
<feature type="active site" description="Charge relay system" evidence="6">
    <location>
        <position position="394"/>
    </location>
</feature>
<dbReference type="InterPro" id="IPR000209">
    <property type="entry name" value="Peptidase_S8/S53_dom"/>
</dbReference>
<dbReference type="Pfam" id="PF03797">
    <property type="entry name" value="Autotransporter"/>
    <property type="match status" value="1"/>
</dbReference>
<dbReference type="GO" id="GO:0008233">
    <property type="term" value="F:peptidase activity"/>
    <property type="evidence" value="ECO:0007669"/>
    <property type="project" value="UniProtKB-KW"/>
</dbReference>
<keyword evidence="9" id="KW-1185">Reference proteome</keyword>
<dbReference type="SUPFAM" id="SSF52743">
    <property type="entry name" value="Subtilisin-like"/>
    <property type="match status" value="1"/>
</dbReference>
<evidence type="ECO:0000313" key="9">
    <source>
        <dbReference type="Proteomes" id="UP001055101"/>
    </source>
</evidence>
<keyword evidence="5 6" id="KW-0720">Serine protease</keyword>
<name>A0ABQ4TIV2_9HYPH</name>
<reference evidence="8" key="2">
    <citation type="submission" date="2021-08" db="EMBL/GenBank/DDBJ databases">
        <authorList>
            <person name="Tani A."/>
            <person name="Ola A."/>
            <person name="Ogura Y."/>
            <person name="Katsura K."/>
            <person name="Hayashi T."/>
        </authorList>
    </citation>
    <scope>NUCLEOTIDE SEQUENCE</scope>
    <source>
        <strain evidence="8">DSM 23674</strain>
    </source>
</reference>
<protein>
    <submittedName>
        <fullName evidence="8">Extracellular serine protease</fullName>
    </submittedName>
</protein>
<dbReference type="InterPro" id="IPR015500">
    <property type="entry name" value="Peptidase_S8_subtilisin-rel"/>
</dbReference>
<dbReference type="InterPro" id="IPR034061">
    <property type="entry name" value="Peptidases_S8_Autotransporter"/>
</dbReference>
<comment type="similarity">
    <text evidence="1 6">Belongs to the peptidase S8 family.</text>
</comment>
<dbReference type="PROSITE" id="PS51892">
    <property type="entry name" value="SUBTILASE"/>
    <property type="match status" value="1"/>
</dbReference>
<dbReference type="PROSITE" id="PS00137">
    <property type="entry name" value="SUBTILASE_HIS"/>
    <property type="match status" value="1"/>
</dbReference>
<dbReference type="Proteomes" id="UP001055101">
    <property type="component" value="Unassembled WGS sequence"/>
</dbReference>
<evidence type="ECO:0000313" key="8">
    <source>
        <dbReference type="EMBL" id="GJE53940.1"/>
    </source>
</evidence>
<dbReference type="PROSITE" id="PS00138">
    <property type="entry name" value="SUBTILASE_SER"/>
    <property type="match status" value="1"/>
</dbReference>
<dbReference type="PROSITE" id="PS51208">
    <property type="entry name" value="AUTOTRANSPORTER"/>
    <property type="match status" value="1"/>
</dbReference>
<dbReference type="SMART" id="SM00869">
    <property type="entry name" value="Autotransporter"/>
    <property type="match status" value="1"/>
</dbReference>
<dbReference type="InterPro" id="IPR023828">
    <property type="entry name" value="Peptidase_S8_Ser-AS"/>
</dbReference>
<dbReference type="PANTHER" id="PTHR43806">
    <property type="entry name" value="PEPTIDASE S8"/>
    <property type="match status" value="1"/>
</dbReference>
<dbReference type="NCBIfam" id="TIGR01414">
    <property type="entry name" value="autotrans_barl"/>
    <property type="match status" value="1"/>
</dbReference>
<keyword evidence="4 6" id="KW-0378">Hydrolase</keyword>
<dbReference type="InterPro" id="IPR005546">
    <property type="entry name" value="Autotransporte_beta"/>
</dbReference>
<dbReference type="InterPro" id="IPR022398">
    <property type="entry name" value="Peptidase_S8_His-AS"/>
</dbReference>
<evidence type="ECO:0000256" key="3">
    <source>
        <dbReference type="ARBA" id="ARBA00022729"/>
    </source>
</evidence>
<keyword evidence="2 6" id="KW-0645">Protease</keyword>
<reference evidence="8" key="1">
    <citation type="journal article" date="2021" name="Front. Microbiol.">
        <title>Comprehensive Comparative Genomics and Phenotyping of Methylobacterium Species.</title>
        <authorList>
            <person name="Alessa O."/>
            <person name="Ogura Y."/>
            <person name="Fujitani Y."/>
            <person name="Takami H."/>
            <person name="Hayashi T."/>
            <person name="Sahin N."/>
            <person name="Tani A."/>
        </authorList>
    </citation>
    <scope>NUCLEOTIDE SEQUENCE</scope>
    <source>
        <strain evidence="8">DSM 23674</strain>
    </source>
</reference>
<dbReference type="PANTHER" id="PTHR43806:SF11">
    <property type="entry name" value="CEREVISIN-RELATED"/>
    <property type="match status" value="1"/>
</dbReference>
<feature type="domain" description="Autotransporter" evidence="7">
    <location>
        <begin position="824"/>
        <end position="1103"/>
    </location>
</feature>
<dbReference type="EMBL" id="BPRA01000002">
    <property type="protein sequence ID" value="GJE53940.1"/>
    <property type="molecule type" value="Genomic_DNA"/>
</dbReference>
<sequence length="1103" mass="112027">MRRSGSARPLRGNNARSFRTVGLVVVATVLVSASRPALSQTLDLSTFSYFPQRTTPATAADPYGYALDRPSLPAGTPQTTVFEFNANWGNLAVGQAAALNTTATRAGLPVNGLTGLGVTVAVIDSGIDAQFRTANPADGFSSIHPEFVGRLDTRSRAFLAEGGATLDILDRDGHGTHVAGTIGANRNGVGMMGIAPDANIVALKGIGAKGEPVFDSEAALAYAASLPDVRVVNGSYGPTIVANTTIWQTGDLTSELAAVRAALTAGKVLVFANGNDFASAPVVSRNPTGIALFPFIRPANAGLGVYNDGGRNFDFSSLATLPGSIIAVANVDASLKISPDSNRCGVTANWCVSAPGGGTDDGAAAILSAYPRAVAGTNVGPSAQETYRAITGTSMATPHVSGVLAVLFQAFPAYSPLDIVRLLFATTQDLGTPGIDDIYGRGLVRLDRALSAPAIDPAAAANTATLTAGETRYWSAPVTANGTLTVTGAGREQGAGSELVVAGRTTLRGAVRAEAVDVEVDGTLTTPLLTIAQNASLSGEGDIFGNVDVKGLFSPGSGNGGDLVIHGNATLGDSSLFHALIDASDAEDGVVDYSVAVVAGQGHGFRVAGALVFDVFGITGTNRIGGIGSKFPLVLAADGASILGRFASVSVTAENGLTGLPAASRIDLLYRPDAIVGAITPAAYARLEANGVALSDRQRAVASALDRARGQPGDAMSDQALAVFDPLFGQSAADLPRVFEQLSGAGSSANAQASVEDSRRFTSLIGGRLDALRSGTAGIQGDFAPNLATASTGTGGLFVSPTAFVPTTFTALAGTPTGVAGPGEARSGTGLWGLGFGNGYRVGADTSGPGLRAQGGGLMLGADRAIDPSLLVGAAFGYARSSTTSSGTRGTSDTYLGAAYLGYQRDGVEVDAIAGLAYATLDSLRSFAPFGGVMTARGRADGLGAVASVEAGYRFLVPTEAGLLGIKPLVGLAYNDLHRSGFAETGASGFGLSFAGQTFGRATTFAGVSTGLDLVTAGGLAIRPDLRLGWTHDLLDASPFTTTALLGLPFRTRDAWPGRDGVLVDARVTLWSYESVSLFAGYRGEFRSSAASHQGHAGLRVSW</sequence>
<dbReference type="Gene3D" id="2.40.128.130">
    <property type="entry name" value="Autotransporter beta-domain"/>
    <property type="match status" value="1"/>
</dbReference>
<keyword evidence="3" id="KW-0732">Signal</keyword>
<evidence type="ECO:0000256" key="6">
    <source>
        <dbReference type="PROSITE-ProRule" id="PRU01240"/>
    </source>
</evidence>
<proteinExistence type="inferred from homology"/>
<feature type="active site" description="Charge relay system" evidence="6">
    <location>
        <position position="124"/>
    </location>
</feature>
<dbReference type="Pfam" id="PF00082">
    <property type="entry name" value="Peptidase_S8"/>
    <property type="match status" value="1"/>
</dbReference>
<dbReference type="CDD" id="cd04848">
    <property type="entry name" value="Peptidases_S8_Autotransporter_serine_protease_like"/>
    <property type="match status" value="1"/>
</dbReference>
<accession>A0ABQ4TIV2</accession>
<dbReference type="GO" id="GO:0006508">
    <property type="term" value="P:proteolysis"/>
    <property type="evidence" value="ECO:0007669"/>
    <property type="project" value="UniProtKB-KW"/>
</dbReference>
<evidence type="ECO:0000256" key="2">
    <source>
        <dbReference type="ARBA" id="ARBA00022670"/>
    </source>
</evidence>
<dbReference type="InterPro" id="IPR036709">
    <property type="entry name" value="Autotransporte_beta_dom_sf"/>
</dbReference>
<evidence type="ECO:0000259" key="7">
    <source>
        <dbReference type="PROSITE" id="PS51208"/>
    </source>
</evidence>
<dbReference type="Gene3D" id="3.40.50.200">
    <property type="entry name" value="Peptidase S8/S53 domain"/>
    <property type="match status" value="1"/>
</dbReference>
<dbReference type="InterPro" id="IPR050131">
    <property type="entry name" value="Peptidase_S8_subtilisin-like"/>
</dbReference>
<dbReference type="InterPro" id="IPR036852">
    <property type="entry name" value="Peptidase_S8/S53_dom_sf"/>
</dbReference>
<evidence type="ECO:0000256" key="5">
    <source>
        <dbReference type="ARBA" id="ARBA00022825"/>
    </source>
</evidence>
<organism evidence="8 9">
    <name type="scientific">Methylobacterium thuringiense</name>
    <dbReference type="NCBI Taxonomy" id="1003091"/>
    <lineage>
        <taxon>Bacteria</taxon>
        <taxon>Pseudomonadati</taxon>
        <taxon>Pseudomonadota</taxon>
        <taxon>Alphaproteobacteria</taxon>
        <taxon>Hyphomicrobiales</taxon>
        <taxon>Methylobacteriaceae</taxon>
        <taxon>Methylobacterium</taxon>
    </lineage>
</organism>